<dbReference type="InterPro" id="IPR029499">
    <property type="entry name" value="PduO-typ"/>
</dbReference>
<feature type="domain" description="Cobalamin adenosyltransferase-like" evidence="7">
    <location>
        <begin position="3"/>
        <end position="167"/>
    </location>
</feature>
<dbReference type="PANTHER" id="PTHR12213:SF0">
    <property type="entry name" value="CORRINOID ADENOSYLTRANSFERASE MMAB"/>
    <property type="match status" value="1"/>
</dbReference>
<dbReference type="PANTHER" id="PTHR12213">
    <property type="entry name" value="CORRINOID ADENOSYLTRANSFERASE"/>
    <property type="match status" value="1"/>
</dbReference>
<comment type="pathway">
    <text evidence="6">Cofactor biosynthesis; adenosylcobalamin biosynthesis; adenosylcobalamin from cob(II)yrinate a,c-diamide: step 2/7.</text>
</comment>
<evidence type="ECO:0000256" key="4">
    <source>
        <dbReference type="ARBA" id="ARBA00022741"/>
    </source>
</evidence>
<dbReference type="EC" id="2.5.1.17" evidence="6"/>
<comment type="similarity">
    <text evidence="1 6">Belongs to the Cob(I)alamin adenosyltransferase family.</text>
</comment>
<evidence type="ECO:0000256" key="1">
    <source>
        <dbReference type="ARBA" id="ARBA00007487"/>
    </source>
</evidence>
<dbReference type="PATRIC" id="fig|1122985.7.peg.1541"/>
<dbReference type="GO" id="GO:0009236">
    <property type="term" value="P:cobalamin biosynthetic process"/>
    <property type="evidence" value="ECO:0007669"/>
    <property type="project" value="UniProtKB-UniRule"/>
</dbReference>
<dbReference type="EMBL" id="JNGW01000063">
    <property type="protein sequence ID" value="KDR52463.1"/>
    <property type="molecule type" value="Genomic_DNA"/>
</dbReference>
<reference evidence="8 9" key="1">
    <citation type="submission" date="2013-08" db="EMBL/GenBank/DDBJ databases">
        <authorList>
            <person name="Weinstock G."/>
            <person name="Sodergren E."/>
            <person name="Wylie T."/>
            <person name="Fulton L."/>
            <person name="Fulton R."/>
            <person name="Fronick C."/>
            <person name="O'Laughlin M."/>
            <person name="Godfrey J."/>
            <person name="Miner T."/>
            <person name="Herter B."/>
            <person name="Appelbaum E."/>
            <person name="Cordes M."/>
            <person name="Lek S."/>
            <person name="Wollam A."/>
            <person name="Pepin K.H."/>
            <person name="Palsikar V.B."/>
            <person name="Mitreva M."/>
            <person name="Wilson R.K."/>
        </authorList>
    </citation>
    <scope>NUCLEOTIDE SEQUENCE [LARGE SCALE GENOMIC DNA]</scope>
    <source>
        <strain evidence="8 9">ATCC 15930</strain>
    </source>
</reference>
<evidence type="ECO:0000256" key="6">
    <source>
        <dbReference type="RuleBase" id="RU366026"/>
    </source>
</evidence>
<dbReference type="RefSeq" id="WP_018968207.1">
    <property type="nucleotide sequence ID" value="NZ_KB899222.1"/>
</dbReference>
<comment type="subunit">
    <text evidence="2">Homotrimer.</text>
</comment>
<organism evidence="8 9">
    <name type="scientific">Hoylesella loescheii DSM 19665 = JCM 12249 = ATCC 15930</name>
    <dbReference type="NCBI Taxonomy" id="1122985"/>
    <lineage>
        <taxon>Bacteria</taxon>
        <taxon>Pseudomonadati</taxon>
        <taxon>Bacteroidota</taxon>
        <taxon>Bacteroidia</taxon>
        <taxon>Bacteroidales</taxon>
        <taxon>Prevotellaceae</taxon>
        <taxon>Hoylesella</taxon>
    </lineage>
</organism>
<dbReference type="InterPro" id="IPR036451">
    <property type="entry name" value="CblAdoTrfase-like_sf"/>
</dbReference>
<keyword evidence="4 6" id="KW-0547">Nucleotide-binding</keyword>
<comment type="caution">
    <text evidence="8">The sequence shown here is derived from an EMBL/GenBank/DDBJ whole genome shotgun (WGS) entry which is preliminary data.</text>
</comment>
<evidence type="ECO:0000259" key="7">
    <source>
        <dbReference type="Pfam" id="PF01923"/>
    </source>
</evidence>
<evidence type="ECO:0000313" key="9">
    <source>
        <dbReference type="Proteomes" id="UP000027442"/>
    </source>
</evidence>
<proteinExistence type="inferred from homology"/>
<dbReference type="Pfam" id="PF01923">
    <property type="entry name" value="Cob_adeno_trans"/>
    <property type="match status" value="1"/>
</dbReference>
<dbReference type="UniPathway" id="UPA00148">
    <property type="reaction ID" value="UER00233"/>
</dbReference>
<keyword evidence="3 6" id="KW-0808">Transferase</keyword>
<dbReference type="FunFam" id="1.20.1200.10:FF:000001">
    <property type="entry name" value="Cob(I)yrinic acid a,c-diamide adenosyltransferase"/>
    <property type="match status" value="1"/>
</dbReference>
<dbReference type="NCBIfam" id="TIGR00636">
    <property type="entry name" value="PduO_Nterm"/>
    <property type="match status" value="1"/>
</dbReference>
<dbReference type="AlphaFoldDB" id="A0A069QHX7"/>
<dbReference type="GO" id="GO:0008817">
    <property type="term" value="F:corrinoid adenosyltransferase activity"/>
    <property type="evidence" value="ECO:0007669"/>
    <property type="project" value="UniProtKB-UniRule"/>
</dbReference>
<dbReference type="SUPFAM" id="SSF89028">
    <property type="entry name" value="Cobalamin adenosyltransferase-like"/>
    <property type="match status" value="1"/>
</dbReference>
<dbReference type="Gene3D" id="1.20.1200.10">
    <property type="entry name" value="Cobalamin adenosyltransferase-like"/>
    <property type="match status" value="1"/>
</dbReference>
<name>A0A069QHX7_HOYLO</name>
<evidence type="ECO:0000256" key="2">
    <source>
        <dbReference type="ARBA" id="ARBA00011233"/>
    </source>
</evidence>
<comment type="catalytic activity">
    <reaction evidence="6">
        <text>2 cob(II)yrinate a,c diamide + reduced [electron-transfer flavoprotein] + 2 ATP = 2 adenosylcob(III)yrinate a,c-diamide + 2 triphosphate + oxidized [electron-transfer flavoprotein] + 3 H(+)</text>
        <dbReference type="Rhea" id="RHEA:11528"/>
        <dbReference type="Rhea" id="RHEA-COMP:10685"/>
        <dbReference type="Rhea" id="RHEA-COMP:10686"/>
        <dbReference type="ChEBI" id="CHEBI:15378"/>
        <dbReference type="ChEBI" id="CHEBI:18036"/>
        <dbReference type="ChEBI" id="CHEBI:30616"/>
        <dbReference type="ChEBI" id="CHEBI:57692"/>
        <dbReference type="ChEBI" id="CHEBI:58307"/>
        <dbReference type="ChEBI" id="CHEBI:58503"/>
        <dbReference type="ChEBI" id="CHEBI:58537"/>
        <dbReference type="EC" id="2.5.1.17"/>
    </reaction>
</comment>
<gene>
    <name evidence="8" type="ORF">HMPREF1991_01483</name>
</gene>
<keyword evidence="6" id="KW-0169">Cobalamin biosynthesis</keyword>
<evidence type="ECO:0000256" key="5">
    <source>
        <dbReference type="ARBA" id="ARBA00022840"/>
    </source>
</evidence>
<keyword evidence="5 6" id="KW-0067">ATP-binding</keyword>
<dbReference type="HOGENOM" id="CLU_083486_0_2_10"/>
<dbReference type="InterPro" id="IPR016030">
    <property type="entry name" value="CblAdoTrfase-like"/>
</dbReference>
<keyword evidence="9" id="KW-1185">Reference proteome</keyword>
<dbReference type="GO" id="GO:0005524">
    <property type="term" value="F:ATP binding"/>
    <property type="evidence" value="ECO:0007669"/>
    <property type="project" value="UniProtKB-UniRule"/>
</dbReference>
<comment type="catalytic activity">
    <reaction evidence="6">
        <text>2 cob(II)alamin + reduced [electron-transfer flavoprotein] + 2 ATP = 2 adenosylcob(III)alamin + 2 triphosphate + oxidized [electron-transfer flavoprotein] + 3 H(+)</text>
        <dbReference type="Rhea" id="RHEA:28671"/>
        <dbReference type="Rhea" id="RHEA-COMP:10685"/>
        <dbReference type="Rhea" id="RHEA-COMP:10686"/>
        <dbReference type="ChEBI" id="CHEBI:15378"/>
        <dbReference type="ChEBI" id="CHEBI:16304"/>
        <dbReference type="ChEBI" id="CHEBI:18036"/>
        <dbReference type="ChEBI" id="CHEBI:18408"/>
        <dbReference type="ChEBI" id="CHEBI:30616"/>
        <dbReference type="ChEBI" id="CHEBI:57692"/>
        <dbReference type="ChEBI" id="CHEBI:58307"/>
        <dbReference type="EC" id="2.5.1.17"/>
    </reaction>
</comment>
<dbReference type="eggNOG" id="COG2096">
    <property type="taxonomic scope" value="Bacteria"/>
</dbReference>
<dbReference type="Proteomes" id="UP000027442">
    <property type="component" value="Unassembled WGS sequence"/>
</dbReference>
<protein>
    <recommendedName>
        <fullName evidence="6">Corrinoid adenosyltransferase</fullName>
        <ecNumber evidence="6">2.5.1.17</ecNumber>
    </recommendedName>
    <alternativeName>
        <fullName evidence="6">Cob(II)alamin adenosyltransferase</fullName>
    </alternativeName>
    <alternativeName>
        <fullName evidence="6">Cob(II)yrinic acid a,c-diamide adenosyltransferase</fullName>
    </alternativeName>
    <alternativeName>
        <fullName evidence="6">Cobinamide/cobalamin adenosyltransferase</fullName>
    </alternativeName>
</protein>
<evidence type="ECO:0000256" key="3">
    <source>
        <dbReference type="ARBA" id="ARBA00022679"/>
    </source>
</evidence>
<evidence type="ECO:0000313" key="8">
    <source>
        <dbReference type="EMBL" id="KDR52463.1"/>
    </source>
</evidence>
<sequence length="184" mass="20440">MKIYTKTGDQGTTSLVGGVRIDKSHARIEAYGTIDELNSALGYLLSLLPDGVDVALLERVQHELFNIGTHLATDREQRPDAPVPPLDPSNVTQLEASIDQMQARLPPQAHFILPGGTPAAAWAHVCRTICRRAERRVVSLSHLAEVPSHALLYLNRLSDYLFVLARFINHNAELIEKTWQNTCK</sequence>
<accession>A0A069QHX7</accession>